<dbReference type="EMBL" id="HE965806">
    <property type="protein sequence ID" value="CCJ55604.1"/>
    <property type="molecule type" value="Genomic_DNA"/>
</dbReference>
<accession>A0A0C6PBT7</accession>
<gene>
    <name evidence="1" type="primary">hutG</name>
    <name evidence="1" type="ORF">BN112_3690</name>
</gene>
<dbReference type="Proteomes" id="UP000007564">
    <property type="component" value="Chromosome"/>
</dbReference>
<dbReference type="InterPro" id="IPR007709">
    <property type="entry name" value="N-FG_amidohydro"/>
</dbReference>
<dbReference type="SUPFAM" id="SSF53187">
    <property type="entry name" value="Zn-dependent exopeptidases"/>
    <property type="match status" value="1"/>
</dbReference>
<dbReference type="InterPro" id="IPR010247">
    <property type="entry name" value="HutG_amidohyd"/>
</dbReference>
<dbReference type="HOGENOM" id="CLU_069318_0_0_4"/>
<dbReference type="AlphaFoldDB" id="A0A0C6PBT7"/>
<keyword evidence="1" id="KW-0378">Hydrolase</keyword>
<dbReference type="OrthoDB" id="8716700at2"/>
<proteinExistence type="predicted"/>
<name>A0A0C6PBT7_BORBO</name>
<protein>
    <submittedName>
        <fullName evidence="1">Putative N-formylglutamate amidohydrolase</fullName>
        <ecNumber evidence="1">3.5.1.68</ecNumber>
    </submittedName>
</protein>
<dbReference type="Gene3D" id="3.40.630.40">
    <property type="entry name" value="Zn-dependent exopeptidases"/>
    <property type="match status" value="1"/>
</dbReference>
<sequence length="267" mass="29686">MSLPIVTLEPGTIPLLISIPHGGECLPEEFARRMTPAARRIADTDWHLSRLYDFARAMGASILRANYSRYVIDVNRPSDGAALYPGQTTTTLCPVTSFHDEPLYLDPADQPDAAETARRVDTYWRPYHDAMQTELARMRGLHPQVLLWEAHSIASELPYLFEGRLPDLNIGTFSGAACAPALREAAIAAAGASPFDWVVDDRFKGGYITRHYGQPGQGVHAVQLEMTQRMYMDEAEPFAYREDLAGRVLPTLRDMVGRTLAALAQVR</sequence>
<reference evidence="1 2" key="1">
    <citation type="journal article" date="2012" name="BMC Genomics">
        <title>Comparative genomics of the classical Bordetella subspecies: the evolution and exchange of virulence-associated diversity amongst closely related pathogens.</title>
        <authorList>
            <person name="Park J."/>
            <person name="Zhang Y."/>
            <person name="Buboltz A.M."/>
            <person name="Zhang X."/>
            <person name="Schuster S.C."/>
            <person name="Ahuja U."/>
            <person name="Liu M."/>
            <person name="Miller J.F."/>
            <person name="Sebaihia M."/>
            <person name="Bentley S.D."/>
            <person name="Parkhill J."/>
            <person name="Harvill E.T."/>
        </authorList>
    </citation>
    <scope>NUCLEOTIDE SEQUENCE [LARGE SCALE GENOMIC DNA]</scope>
    <source>
        <strain evidence="1 2">253</strain>
    </source>
</reference>
<dbReference type="EC" id="3.5.1.68" evidence="1"/>
<evidence type="ECO:0000313" key="1">
    <source>
        <dbReference type="EMBL" id="CCJ55604.1"/>
    </source>
</evidence>
<dbReference type="RefSeq" id="WP_015064863.1">
    <property type="nucleotide sequence ID" value="NC_019382.1"/>
</dbReference>
<evidence type="ECO:0000313" key="2">
    <source>
        <dbReference type="Proteomes" id="UP000007564"/>
    </source>
</evidence>
<dbReference type="GO" id="GO:0050129">
    <property type="term" value="F:N-formylglutamate deformylase activity"/>
    <property type="evidence" value="ECO:0007669"/>
    <property type="project" value="UniProtKB-EC"/>
</dbReference>
<dbReference type="Pfam" id="PF05013">
    <property type="entry name" value="FGase"/>
    <property type="match status" value="1"/>
</dbReference>
<dbReference type="KEGG" id="bbh:BN112_3690"/>
<dbReference type="NCBIfam" id="TIGR02017">
    <property type="entry name" value="hutG_amidohyd"/>
    <property type="match status" value="1"/>
</dbReference>
<organism evidence="1 2">
    <name type="scientific">Bordetella bronchiseptica 253</name>
    <dbReference type="NCBI Taxonomy" id="568707"/>
    <lineage>
        <taxon>Bacteria</taxon>
        <taxon>Pseudomonadati</taxon>
        <taxon>Pseudomonadota</taxon>
        <taxon>Betaproteobacteria</taxon>
        <taxon>Burkholderiales</taxon>
        <taxon>Alcaligenaceae</taxon>
        <taxon>Bordetella</taxon>
    </lineage>
</organism>